<dbReference type="NCBIfam" id="TIGR04183">
    <property type="entry name" value="Por_Secre_tail"/>
    <property type="match status" value="1"/>
</dbReference>
<dbReference type="PANTHER" id="PTHR46708">
    <property type="entry name" value="TENASCIN"/>
    <property type="match status" value="1"/>
</dbReference>
<dbReference type="Pfam" id="PF18962">
    <property type="entry name" value="Por_Secre_tail"/>
    <property type="match status" value="1"/>
</dbReference>
<organism evidence="4 5">
    <name type="scientific">Hymenobacter montanus</name>
    <dbReference type="NCBI Taxonomy" id="2771359"/>
    <lineage>
        <taxon>Bacteria</taxon>
        <taxon>Pseudomonadati</taxon>
        <taxon>Bacteroidota</taxon>
        <taxon>Cytophagia</taxon>
        <taxon>Cytophagales</taxon>
        <taxon>Hymenobacteraceae</taxon>
        <taxon>Hymenobacter</taxon>
    </lineage>
</organism>
<evidence type="ECO:0000256" key="1">
    <source>
        <dbReference type="ARBA" id="ARBA00022737"/>
    </source>
</evidence>
<comment type="caution">
    <text evidence="4">The sequence shown here is derived from an EMBL/GenBank/DDBJ whole genome shotgun (WGS) entry which is preliminary data.</text>
</comment>
<dbReference type="Pfam" id="PF23759">
    <property type="entry name" value="GBD_T9SS_assoc"/>
    <property type="match status" value="1"/>
</dbReference>
<sequence>MKTRFYACSLKASGPWRRLTALAAGVLLAPAAWAQIQVPVGNPNDGAARRPLGTYFGYERSALIYTAAEIATSGTLTQLAFYLNTVGTPGAAPTKVYLKTVSNSTFAAATTVAAEEAGATLVYDATIPAAAFTANTWITLPLTTPFAYNGTSNLEVIVETNPMGSGNESSTTKAFRYTTTGAGNNRAQFWSADNTAPAGNGILSLLRPNIQLTGLAAWTCLPATPLSVSNITATSAQVSFTPGSGNTSYTVTYTPAGGTPTTVTTPTSPVNLTGLTQGTAYRVTVVGSCSGSTTAPEVTAFFSTLLACAPVTALSVSNITLTSAQVSFTPGNGNMSYTVRYTPTGGTTTTVPAPASPVSLTGLTPGTIYSVAVVGNCTGGTTSSTTTAAFVTSPANDECAGATLLTATATCTPITTTNRSATASTGVPAPSSTAMGGCFPAGSPVSNDVWYRIVVPASGGLAVTTSAVTGSVLTDTGMTLYTGTCGTLTEVACSDDPSSTNPFASIRALGLTPGATVYARVWSKGTTLTGPFSICAVTIPTNDAAVRAIYTLGRVPIGVAQVVQAVVTNVGIQALTNVPVTLAVTGATTFTNTQTVASLASGASATVSFASYTPTTVGTNTLTVSLPTDDVGTNNAQTYAQIITTNTFSYVNNSAPTSRVGFPAGTTGAFVARFNTPVARSLTGITAGLGGNSTVGRTVYGVVVNSSGGVLARTPDYVVTAADIDRRKTFALATPLPIAAGDFYVGLVQMPAPAGGAAYFPLSTVPEDPTRPGTFFEISPFSPTTGGTLADLASNSFGAFILEAEANIILATNSAALSAAVSVYPNPSPGRVTLEVREAKAQGPLQVQVTNLLGQVVHTAAVRDNAQNKLDLSGLAEGVYVLRVQTGSQYTIRQLVLTK</sequence>
<dbReference type="SUPFAM" id="SSF49265">
    <property type="entry name" value="Fibronectin type III"/>
    <property type="match status" value="1"/>
</dbReference>
<dbReference type="Proteomes" id="UP000612233">
    <property type="component" value="Unassembled WGS sequence"/>
</dbReference>
<accession>A0A927BAE8</accession>
<dbReference type="InterPro" id="IPR026444">
    <property type="entry name" value="Secre_tail"/>
</dbReference>
<dbReference type="InterPro" id="IPR036116">
    <property type="entry name" value="FN3_sf"/>
</dbReference>
<dbReference type="Gene3D" id="2.60.40.10">
    <property type="entry name" value="Immunoglobulins"/>
    <property type="match status" value="3"/>
</dbReference>
<evidence type="ECO:0000313" key="5">
    <source>
        <dbReference type="Proteomes" id="UP000612233"/>
    </source>
</evidence>
<proteinExistence type="predicted"/>
<dbReference type="AlphaFoldDB" id="A0A927BAE8"/>
<dbReference type="SMART" id="SM00060">
    <property type="entry name" value="FN3"/>
    <property type="match status" value="2"/>
</dbReference>
<dbReference type="InterPro" id="IPR013783">
    <property type="entry name" value="Ig-like_fold"/>
</dbReference>
<keyword evidence="5" id="KW-1185">Reference proteome</keyword>
<dbReference type="CDD" id="cd00063">
    <property type="entry name" value="FN3"/>
    <property type="match status" value="2"/>
</dbReference>
<dbReference type="EMBL" id="JACXAD010000002">
    <property type="protein sequence ID" value="MBD2766831.1"/>
    <property type="molecule type" value="Genomic_DNA"/>
</dbReference>
<reference evidence="4" key="1">
    <citation type="submission" date="2020-09" db="EMBL/GenBank/DDBJ databases">
        <authorList>
            <person name="Kim M.K."/>
        </authorList>
    </citation>
    <scope>NUCLEOTIDE SEQUENCE</scope>
    <source>
        <strain evidence="4">BT664</strain>
    </source>
</reference>
<dbReference type="Pfam" id="PF07705">
    <property type="entry name" value="CARDB"/>
    <property type="match status" value="1"/>
</dbReference>
<keyword evidence="2" id="KW-0732">Signal</keyword>
<dbReference type="InterPro" id="IPR050991">
    <property type="entry name" value="ECM_Regulatory_Proteins"/>
</dbReference>
<feature type="chain" id="PRO_5037229914" evidence="2">
    <location>
        <begin position="35"/>
        <end position="899"/>
    </location>
</feature>
<dbReference type="RefSeq" id="WP_191003652.1">
    <property type="nucleotide sequence ID" value="NZ_JACXAD010000002.1"/>
</dbReference>
<feature type="domain" description="Fibronectin type-III" evidence="3">
    <location>
        <begin position="310"/>
        <end position="396"/>
    </location>
</feature>
<evidence type="ECO:0000313" key="4">
    <source>
        <dbReference type="EMBL" id="MBD2766831.1"/>
    </source>
</evidence>
<gene>
    <name evidence="4" type="ORF">IC235_02865</name>
</gene>
<name>A0A927BAE8_9BACT</name>
<feature type="domain" description="Fibronectin type-III" evidence="3">
    <location>
        <begin position="222"/>
        <end position="307"/>
    </location>
</feature>
<protein>
    <submittedName>
        <fullName evidence="4">Fibronectin type III domain-containing protein</fullName>
    </submittedName>
</protein>
<dbReference type="Pfam" id="PF00041">
    <property type="entry name" value="fn3"/>
    <property type="match status" value="2"/>
</dbReference>
<dbReference type="InterPro" id="IPR056600">
    <property type="entry name" value="GBD_T9SS_assoc"/>
</dbReference>
<feature type="signal peptide" evidence="2">
    <location>
        <begin position="1"/>
        <end position="34"/>
    </location>
</feature>
<dbReference type="InterPro" id="IPR011635">
    <property type="entry name" value="CARDB"/>
</dbReference>
<evidence type="ECO:0000259" key="3">
    <source>
        <dbReference type="PROSITE" id="PS50853"/>
    </source>
</evidence>
<evidence type="ECO:0000256" key="2">
    <source>
        <dbReference type="SAM" id="SignalP"/>
    </source>
</evidence>
<dbReference type="PROSITE" id="PS50853">
    <property type="entry name" value="FN3"/>
    <property type="match status" value="2"/>
</dbReference>
<dbReference type="PANTHER" id="PTHR46708:SF2">
    <property type="entry name" value="FIBRONECTIN TYPE-III DOMAIN-CONTAINING PROTEIN"/>
    <property type="match status" value="1"/>
</dbReference>
<dbReference type="InterPro" id="IPR003961">
    <property type="entry name" value="FN3_dom"/>
</dbReference>
<keyword evidence="1" id="KW-0677">Repeat</keyword>